<organism evidence="3 4">
    <name type="scientific">Rubroshorea leprosula</name>
    <dbReference type="NCBI Taxonomy" id="152421"/>
    <lineage>
        <taxon>Eukaryota</taxon>
        <taxon>Viridiplantae</taxon>
        <taxon>Streptophyta</taxon>
        <taxon>Embryophyta</taxon>
        <taxon>Tracheophyta</taxon>
        <taxon>Spermatophyta</taxon>
        <taxon>Magnoliopsida</taxon>
        <taxon>eudicotyledons</taxon>
        <taxon>Gunneridae</taxon>
        <taxon>Pentapetalae</taxon>
        <taxon>rosids</taxon>
        <taxon>malvids</taxon>
        <taxon>Malvales</taxon>
        <taxon>Dipterocarpaceae</taxon>
        <taxon>Rubroshorea</taxon>
    </lineage>
</organism>
<dbReference type="InterPro" id="IPR055281">
    <property type="entry name" value="GIR1-2/SIED1"/>
</dbReference>
<reference evidence="3 4" key="1">
    <citation type="journal article" date="2021" name="Commun. Biol.">
        <title>The genome of Shorea leprosula (Dipterocarpaceae) highlights the ecological relevance of drought in aseasonal tropical rainforests.</title>
        <authorList>
            <person name="Ng K.K.S."/>
            <person name="Kobayashi M.J."/>
            <person name="Fawcett J.A."/>
            <person name="Hatakeyama M."/>
            <person name="Paape T."/>
            <person name="Ng C.H."/>
            <person name="Ang C.C."/>
            <person name="Tnah L.H."/>
            <person name="Lee C.T."/>
            <person name="Nishiyama T."/>
            <person name="Sese J."/>
            <person name="O'Brien M.J."/>
            <person name="Copetti D."/>
            <person name="Mohd Noor M.I."/>
            <person name="Ong R.C."/>
            <person name="Putra M."/>
            <person name="Sireger I.Z."/>
            <person name="Indrioko S."/>
            <person name="Kosugi Y."/>
            <person name="Izuno A."/>
            <person name="Isagi Y."/>
            <person name="Lee S.L."/>
            <person name="Shimizu K.K."/>
        </authorList>
    </citation>
    <scope>NUCLEOTIDE SEQUENCE [LARGE SCALE GENOMIC DNA]</scope>
    <source>
        <strain evidence="3">214</strain>
    </source>
</reference>
<evidence type="ECO:0000313" key="3">
    <source>
        <dbReference type="EMBL" id="GKU91520.1"/>
    </source>
</evidence>
<dbReference type="Proteomes" id="UP001054252">
    <property type="component" value="Unassembled WGS sequence"/>
</dbReference>
<dbReference type="InterPro" id="IPR056440">
    <property type="entry name" value="Zn-ribbon_GIR1"/>
</dbReference>
<proteinExistence type="predicted"/>
<name>A0AAV5HXP2_9ROSI</name>
<gene>
    <name evidence="3" type="ORF">SLEP1_g5384</name>
</gene>
<feature type="compositionally biased region" description="Polar residues" evidence="1">
    <location>
        <begin position="39"/>
        <end position="74"/>
    </location>
</feature>
<evidence type="ECO:0000313" key="4">
    <source>
        <dbReference type="Proteomes" id="UP001054252"/>
    </source>
</evidence>
<dbReference type="PANTHER" id="PTHR33177">
    <property type="entry name" value="PUTATIVE-RELATED"/>
    <property type="match status" value="1"/>
</dbReference>
<feature type="region of interest" description="Disordered" evidence="1">
    <location>
        <begin position="1"/>
        <end position="87"/>
    </location>
</feature>
<accession>A0AAV5HXP2</accession>
<evidence type="ECO:0000259" key="2">
    <source>
        <dbReference type="Pfam" id="PF24747"/>
    </source>
</evidence>
<dbReference type="AlphaFoldDB" id="A0AAV5HXP2"/>
<feature type="domain" description="GIR1-like zinc ribbon" evidence="2">
    <location>
        <begin position="90"/>
        <end position="123"/>
    </location>
</feature>
<dbReference type="PANTHER" id="PTHR33177:SF77">
    <property type="entry name" value="LITAF DOMAIN-CONTAINING PROTEIN"/>
    <property type="match status" value="1"/>
</dbReference>
<evidence type="ECO:0000256" key="1">
    <source>
        <dbReference type="SAM" id="MobiDB-lite"/>
    </source>
</evidence>
<dbReference type="Pfam" id="PF24747">
    <property type="entry name" value="Zn-ribbon_GIR1"/>
    <property type="match status" value="1"/>
</dbReference>
<dbReference type="EMBL" id="BPVZ01000005">
    <property type="protein sequence ID" value="GKU91520.1"/>
    <property type="molecule type" value="Genomic_DNA"/>
</dbReference>
<feature type="compositionally biased region" description="Basic and acidic residues" evidence="1">
    <location>
        <begin position="75"/>
        <end position="84"/>
    </location>
</feature>
<comment type="caution">
    <text evidence="3">The sequence shown here is derived from an EMBL/GenBank/DDBJ whole genome shotgun (WGS) entry which is preliminary data.</text>
</comment>
<sequence>MGGGGRKRPFSETEEQIDSNQPNLELSLSLSPPDSGSSHQTGEEPSNIIPSSHSCTPLSSASTQRSCTSETLSKSAHEELHENGGQETHSLVVMGCGRCLMYIMVSEVDPMCPKCKTSALIDIFRGAKRVRKEENSCSKSN</sequence>
<protein>
    <recommendedName>
        <fullName evidence="2">GIR1-like zinc ribbon domain-containing protein</fullName>
    </recommendedName>
</protein>
<keyword evidence="4" id="KW-1185">Reference proteome</keyword>
<feature type="compositionally biased region" description="Low complexity" evidence="1">
    <location>
        <begin position="19"/>
        <end position="38"/>
    </location>
</feature>